<evidence type="ECO:0000313" key="6">
    <source>
        <dbReference type="Proteomes" id="UP001317705"/>
    </source>
</evidence>
<dbReference type="PANTHER" id="PTHR45138:SF25">
    <property type="entry name" value="GGDEF DOMAIN PROTEIN"/>
    <property type="match status" value="1"/>
</dbReference>
<dbReference type="RefSeq" id="WP_281999831.1">
    <property type="nucleotide sequence ID" value="NZ_AP027151.1"/>
</dbReference>
<dbReference type="Gene3D" id="3.40.50.2300">
    <property type="match status" value="1"/>
</dbReference>
<dbReference type="NCBIfam" id="TIGR00254">
    <property type="entry name" value="GGDEF"/>
    <property type="match status" value="1"/>
</dbReference>
<dbReference type="SMART" id="SM00267">
    <property type="entry name" value="GGDEF"/>
    <property type="match status" value="1"/>
</dbReference>
<dbReference type="Gene3D" id="3.30.70.270">
    <property type="match status" value="1"/>
</dbReference>
<keyword evidence="2" id="KW-0597">Phosphoprotein</keyword>
<dbReference type="InterPro" id="IPR050469">
    <property type="entry name" value="Diguanylate_Cyclase"/>
</dbReference>
<dbReference type="PANTHER" id="PTHR45138">
    <property type="entry name" value="REGULATORY COMPONENTS OF SENSORY TRANSDUCTION SYSTEM"/>
    <property type="match status" value="1"/>
</dbReference>
<protein>
    <recommendedName>
        <fullName evidence="1">diguanylate cyclase</fullName>
        <ecNumber evidence="1">2.7.7.65</ecNumber>
    </recommendedName>
</protein>
<feature type="domain" description="Response regulatory" evidence="3">
    <location>
        <begin position="6"/>
        <end position="121"/>
    </location>
</feature>
<evidence type="ECO:0000256" key="1">
    <source>
        <dbReference type="ARBA" id="ARBA00012528"/>
    </source>
</evidence>
<dbReference type="Proteomes" id="UP001317705">
    <property type="component" value="Chromosome"/>
</dbReference>
<evidence type="ECO:0000313" key="5">
    <source>
        <dbReference type="EMBL" id="BDV43707.1"/>
    </source>
</evidence>
<keyword evidence="6" id="KW-1185">Reference proteome</keyword>
<evidence type="ECO:0000259" key="3">
    <source>
        <dbReference type="PROSITE" id="PS50110"/>
    </source>
</evidence>
<dbReference type="CDD" id="cd01949">
    <property type="entry name" value="GGDEF"/>
    <property type="match status" value="1"/>
</dbReference>
<organism evidence="5 6">
    <name type="scientific">Geotalea uraniireducens</name>
    <dbReference type="NCBI Taxonomy" id="351604"/>
    <lineage>
        <taxon>Bacteria</taxon>
        <taxon>Pseudomonadati</taxon>
        <taxon>Thermodesulfobacteriota</taxon>
        <taxon>Desulfuromonadia</taxon>
        <taxon>Geobacterales</taxon>
        <taxon>Geobacteraceae</taxon>
        <taxon>Geotalea</taxon>
    </lineage>
</organism>
<gene>
    <name evidence="5" type="ORF">GURASL_26300</name>
</gene>
<dbReference type="PROSITE" id="PS50887">
    <property type="entry name" value="GGDEF"/>
    <property type="match status" value="1"/>
</dbReference>
<reference evidence="5 6" key="1">
    <citation type="submission" date="2022-12" db="EMBL/GenBank/DDBJ databases">
        <title>Polyphasic characterization of Geotalea uranireducens NIT-SL11 newly isolated from a complex of sewage sludge and microbially reduced graphene oxide.</title>
        <authorList>
            <person name="Xie L."/>
            <person name="Yoshida N."/>
            <person name="Meng L."/>
        </authorList>
    </citation>
    <scope>NUCLEOTIDE SEQUENCE [LARGE SCALE GENOMIC DNA]</scope>
    <source>
        <strain evidence="5 6">NIT-SL11</strain>
    </source>
</reference>
<sequence length="318" mass="35173">MGNDLRIIVISGAGGLDGNLILRLQSQGHQVVTLNNEASVMGTLYSDPPDVVLIDLTLQDEATLTIVRDLKDDFFFSTIPVIGMMSEPDAESFDWLEYPLNDFVSLPLNYRELFTRINLSLSRLRHVFDNNPLTKLPGNASIQRAIEAAIGKNLAVCYLDINHFKQYNDVYGFAHGDEVLRMLARIISNAVIETGDGFAGHIGGDDFVFIVPESQAEGVAQRIITNFGAVVSELFDEDEKRNGFFVAHDRKGNEEKIPLMGVAVAIISTDSPQIDHYAKVAEVAAELKKIAKRSRESTYVFERRKQPASPLTSGKGEQ</sequence>
<dbReference type="SUPFAM" id="SSF55073">
    <property type="entry name" value="Nucleotide cyclase"/>
    <property type="match status" value="1"/>
</dbReference>
<dbReference type="PROSITE" id="PS50110">
    <property type="entry name" value="RESPONSE_REGULATORY"/>
    <property type="match status" value="1"/>
</dbReference>
<dbReference type="SUPFAM" id="SSF52172">
    <property type="entry name" value="CheY-like"/>
    <property type="match status" value="1"/>
</dbReference>
<dbReference type="InterPro" id="IPR043128">
    <property type="entry name" value="Rev_trsase/Diguanyl_cyclase"/>
</dbReference>
<dbReference type="InterPro" id="IPR029787">
    <property type="entry name" value="Nucleotide_cyclase"/>
</dbReference>
<feature type="modified residue" description="4-aspartylphosphate" evidence="2">
    <location>
        <position position="55"/>
    </location>
</feature>
<dbReference type="InterPro" id="IPR011006">
    <property type="entry name" value="CheY-like_superfamily"/>
</dbReference>
<dbReference type="Pfam" id="PF00990">
    <property type="entry name" value="GGDEF"/>
    <property type="match status" value="1"/>
</dbReference>
<name>A0ABM8EMQ9_9BACT</name>
<dbReference type="InterPro" id="IPR000160">
    <property type="entry name" value="GGDEF_dom"/>
</dbReference>
<feature type="domain" description="GGDEF" evidence="4">
    <location>
        <begin position="152"/>
        <end position="303"/>
    </location>
</feature>
<dbReference type="EC" id="2.7.7.65" evidence="1"/>
<evidence type="ECO:0000259" key="4">
    <source>
        <dbReference type="PROSITE" id="PS50887"/>
    </source>
</evidence>
<proteinExistence type="predicted"/>
<dbReference type="InterPro" id="IPR001789">
    <property type="entry name" value="Sig_transdc_resp-reg_receiver"/>
</dbReference>
<dbReference type="EMBL" id="AP027151">
    <property type="protein sequence ID" value="BDV43707.1"/>
    <property type="molecule type" value="Genomic_DNA"/>
</dbReference>
<accession>A0ABM8EMQ9</accession>
<evidence type="ECO:0000256" key="2">
    <source>
        <dbReference type="PROSITE-ProRule" id="PRU00169"/>
    </source>
</evidence>